<dbReference type="SMART" id="SM00879">
    <property type="entry name" value="Brix"/>
    <property type="match status" value="1"/>
</dbReference>
<comment type="subcellular location">
    <subcellularLocation>
        <location evidence="1 4">Nucleus</location>
        <location evidence="1 4">Nucleolus</location>
    </subcellularLocation>
</comment>
<dbReference type="PROSITE" id="PS50833">
    <property type="entry name" value="BRIX"/>
    <property type="match status" value="1"/>
</dbReference>
<evidence type="ECO:0000256" key="1">
    <source>
        <dbReference type="ARBA" id="ARBA00004604"/>
    </source>
</evidence>
<dbReference type="InParanoid" id="A0A168LC01"/>
<dbReference type="GO" id="GO:0005730">
    <property type="term" value="C:nucleolus"/>
    <property type="evidence" value="ECO:0007669"/>
    <property type="project" value="UniProtKB-SubCell"/>
</dbReference>
<reference evidence="7" key="1">
    <citation type="submission" date="2016-04" db="EMBL/GenBank/DDBJ databases">
        <authorList>
            <person name="Evans L.H."/>
            <person name="Alamgir A."/>
            <person name="Owens N."/>
            <person name="Weber N.D."/>
            <person name="Virtaneva K."/>
            <person name="Barbian K."/>
            <person name="Babar A."/>
            <person name="Rosenke K."/>
        </authorList>
    </citation>
    <scope>NUCLEOTIDE SEQUENCE [LARGE SCALE GENOMIC DNA]</scope>
    <source>
        <strain evidence="7">CBS 101.48</strain>
    </source>
</reference>
<name>A0A168LC01_ABSGL</name>
<evidence type="ECO:0000313" key="7">
    <source>
        <dbReference type="EMBL" id="SAL96487.1"/>
    </source>
</evidence>
<dbReference type="PANTHER" id="PTHR12728">
    <property type="entry name" value="BRIX DOMAIN CONTAINING PROTEIN"/>
    <property type="match status" value="1"/>
</dbReference>
<accession>A0A168LC01</accession>
<gene>
    <name evidence="7" type="primary">ABSGL_01900.1 scaffold 2540</name>
</gene>
<comment type="similarity">
    <text evidence="2 4">Belongs to the RPF2 family.</text>
</comment>
<dbReference type="STRING" id="4829.A0A168LC01"/>
<dbReference type="Pfam" id="PF04427">
    <property type="entry name" value="Brix"/>
    <property type="match status" value="1"/>
</dbReference>
<evidence type="ECO:0000256" key="5">
    <source>
        <dbReference type="SAM" id="MobiDB-lite"/>
    </source>
</evidence>
<proteinExistence type="inferred from homology"/>
<feature type="domain" description="Brix" evidence="6">
    <location>
        <begin position="28"/>
        <end position="232"/>
    </location>
</feature>
<dbReference type="InterPro" id="IPR007109">
    <property type="entry name" value="Brix"/>
</dbReference>
<dbReference type="Proteomes" id="UP000078561">
    <property type="component" value="Unassembled WGS sequence"/>
</dbReference>
<dbReference type="InterPro" id="IPR039770">
    <property type="entry name" value="Rpf2"/>
</dbReference>
<dbReference type="PANTHER" id="PTHR12728:SF0">
    <property type="entry name" value="RIBOSOME PRODUCTION FACTOR 2 HOMOLOG"/>
    <property type="match status" value="1"/>
</dbReference>
<feature type="compositionally biased region" description="Basic residues" evidence="5">
    <location>
        <begin position="274"/>
        <end position="284"/>
    </location>
</feature>
<dbReference type="FunCoup" id="A0A168LC01">
    <property type="interactions" value="630"/>
</dbReference>
<dbReference type="GO" id="GO:0000463">
    <property type="term" value="P:maturation of LSU-rRNA from tricistronic rRNA transcript (SSU-rRNA, 5.8S rRNA, LSU-rRNA)"/>
    <property type="evidence" value="ECO:0007669"/>
    <property type="project" value="TreeGrafter"/>
</dbReference>
<organism evidence="7">
    <name type="scientific">Absidia glauca</name>
    <name type="common">Pin mould</name>
    <dbReference type="NCBI Taxonomy" id="4829"/>
    <lineage>
        <taxon>Eukaryota</taxon>
        <taxon>Fungi</taxon>
        <taxon>Fungi incertae sedis</taxon>
        <taxon>Mucoromycota</taxon>
        <taxon>Mucoromycotina</taxon>
        <taxon>Mucoromycetes</taxon>
        <taxon>Mucorales</taxon>
        <taxon>Cunninghamellaceae</taxon>
        <taxon>Absidia</taxon>
    </lineage>
</organism>
<sequence>MLRTVKPKTARTKRFFKNRESKVHENPKTALIIHGSTTSQVVSDALKDLYAMKRPNAVHFTKKNEIKPFEDEEKLEFFSNKNDASLLVIGTHLKKRPHNLTFARMFNHQVLEMFELGVEKMQAMSQIKGSKCSVGMKPLLVFNGEAFDSNPTCQAIKNYFMDFYNGDASDAVNLNGLEYVISFTATSDTKILMRTFTMQMKKSGVKTPRVELEEMGPNFDFVVRRANAPKPDLWKAATRVPTEMKKPKVKNVNVDEMGDKLGRIHVGQQELHKIQTRKMKGLKKRSADDDKDTDEAASSKKQKSDE</sequence>
<evidence type="ECO:0000259" key="6">
    <source>
        <dbReference type="PROSITE" id="PS50833"/>
    </source>
</evidence>
<evidence type="ECO:0000256" key="3">
    <source>
        <dbReference type="ARBA" id="ARBA00023242"/>
    </source>
</evidence>
<dbReference type="GO" id="GO:0019843">
    <property type="term" value="F:rRNA binding"/>
    <property type="evidence" value="ECO:0007669"/>
    <property type="project" value="UniProtKB-UniRule"/>
</dbReference>
<evidence type="ECO:0000313" key="8">
    <source>
        <dbReference type="Proteomes" id="UP000078561"/>
    </source>
</evidence>
<feature type="region of interest" description="Disordered" evidence="5">
    <location>
        <begin position="266"/>
        <end position="306"/>
    </location>
</feature>
<keyword evidence="8" id="KW-1185">Reference proteome</keyword>
<dbReference type="EMBL" id="LT551144">
    <property type="protein sequence ID" value="SAL96487.1"/>
    <property type="molecule type" value="Genomic_DNA"/>
</dbReference>
<evidence type="ECO:0000256" key="2">
    <source>
        <dbReference type="ARBA" id="ARBA00010782"/>
    </source>
</evidence>
<dbReference type="OrthoDB" id="407658at2759"/>
<dbReference type="GO" id="GO:0000027">
    <property type="term" value="P:ribosomal large subunit assembly"/>
    <property type="evidence" value="ECO:0007669"/>
    <property type="project" value="InterPro"/>
</dbReference>
<protein>
    <recommendedName>
        <fullName evidence="4">Ribosome production factor 2 homolog</fullName>
    </recommendedName>
    <alternativeName>
        <fullName evidence="4">Ribosome biogenesis protein RPF2 homolog</fullName>
    </alternativeName>
</protein>
<dbReference type="AlphaFoldDB" id="A0A168LC01"/>
<keyword evidence="3 4" id="KW-0539">Nucleus</keyword>
<evidence type="ECO:0000256" key="4">
    <source>
        <dbReference type="RuleBase" id="RU367086"/>
    </source>
</evidence>
<dbReference type="OMA" id="VGLKPMF"/>